<dbReference type="AlphaFoldDB" id="A0AAW4BY43"/>
<dbReference type="Proteomes" id="UP000639504">
    <property type="component" value="Unassembled WGS sequence"/>
</dbReference>
<comment type="caution">
    <text evidence="1">The sequence shown here is derived from an EMBL/GenBank/DDBJ whole genome shotgun (WGS) entry which is preliminary data.</text>
</comment>
<reference evidence="1" key="1">
    <citation type="submission" date="2020-10" db="EMBL/GenBank/DDBJ databases">
        <title>Genome sequences of Pseudomonas isolates.</title>
        <authorList>
            <person name="Wessels L."/>
            <person name="Reich F."/>
            <person name="Hammerl J."/>
        </authorList>
    </citation>
    <scope>NUCLEOTIDE SEQUENCE</scope>
    <source>
        <strain evidence="1">20-MO00640-0</strain>
    </source>
</reference>
<proteinExistence type="predicted"/>
<dbReference type="RefSeq" id="WP_196182822.1">
    <property type="nucleotide sequence ID" value="NZ_JADLJW010000008.1"/>
</dbReference>
<sequence>MFFGLQEWEGSTSAWRIIAGEFSVFLKSRSPLTPGMTDCFKRQIQRWLGDNYFGFFDDLVDELVRMGTWAELDNKQSLKLIREAAVHFPKPPRFSNQTLAEMFELDLGL</sequence>
<accession>A0AAW4BY43</accession>
<protein>
    <submittedName>
        <fullName evidence="1">Uncharacterized protein</fullName>
    </submittedName>
</protein>
<gene>
    <name evidence="1" type="ORF">IR015_10910</name>
</gene>
<organism evidence="1 2">
    <name type="scientific">Pseudomonas putida</name>
    <name type="common">Arthrobacter siderocapsulatus</name>
    <dbReference type="NCBI Taxonomy" id="303"/>
    <lineage>
        <taxon>Bacteria</taxon>
        <taxon>Pseudomonadati</taxon>
        <taxon>Pseudomonadota</taxon>
        <taxon>Gammaproteobacteria</taxon>
        <taxon>Pseudomonadales</taxon>
        <taxon>Pseudomonadaceae</taxon>
        <taxon>Pseudomonas</taxon>
    </lineage>
</organism>
<evidence type="ECO:0000313" key="1">
    <source>
        <dbReference type="EMBL" id="MBF8735909.1"/>
    </source>
</evidence>
<name>A0AAW4BY43_PSEPU</name>
<evidence type="ECO:0000313" key="2">
    <source>
        <dbReference type="Proteomes" id="UP000639504"/>
    </source>
</evidence>
<dbReference type="EMBL" id="JADLKB010000009">
    <property type="protein sequence ID" value="MBF8735909.1"/>
    <property type="molecule type" value="Genomic_DNA"/>
</dbReference>